<evidence type="ECO:0000259" key="3">
    <source>
        <dbReference type="PROSITE" id="PS50075"/>
    </source>
</evidence>
<dbReference type="EMBL" id="FLOB01000008">
    <property type="protein sequence ID" value="SBS34858.1"/>
    <property type="molecule type" value="Genomic_DNA"/>
</dbReference>
<reference evidence="4 5" key="1">
    <citation type="submission" date="2016-06" db="EMBL/GenBank/DDBJ databases">
        <authorList>
            <person name="Kjaerup R.B."/>
            <person name="Dalgaard T.S."/>
            <person name="Juul-Madsen H.R."/>
        </authorList>
    </citation>
    <scope>NUCLEOTIDE SEQUENCE [LARGE SCALE GENOMIC DNA]</scope>
    <source>
        <strain evidence="4 5">CECT 8886</strain>
    </source>
</reference>
<dbReference type="AlphaFoldDB" id="A0A1A8TMC2"/>
<evidence type="ECO:0000256" key="2">
    <source>
        <dbReference type="ARBA" id="ARBA00022553"/>
    </source>
</evidence>
<dbReference type="Proteomes" id="UP000092544">
    <property type="component" value="Unassembled WGS sequence"/>
</dbReference>
<dbReference type="InterPro" id="IPR036736">
    <property type="entry name" value="ACP-like_sf"/>
</dbReference>
<name>A0A1A8TMC2_9GAMM</name>
<dbReference type="PANTHER" id="PTHR44845">
    <property type="entry name" value="CARRIER DOMAIN-CONTAINING PROTEIN"/>
    <property type="match status" value="1"/>
</dbReference>
<dbReference type="InterPro" id="IPR009081">
    <property type="entry name" value="PP-bd_ACP"/>
</dbReference>
<dbReference type="PROSITE" id="PS50075">
    <property type="entry name" value="CARRIER"/>
    <property type="match status" value="1"/>
</dbReference>
<dbReference type="Gene3D" id="1.10.1200.10">
    <property type="entry name" value="ACP-like"/>
    <property type="match status" value="1"/>
</dbReference>
<keyword evidence="2" id="KW-0597">Phosphoprotein</keyword>
<dbReference type="OrthoDB" id="9757559at2"/>
<keyword evidence="1" id="KW-0596">Phosphopantetheine</keyword>
<dbReference type="RefSeq" id="WP_067018177.1">
    <property type="nucleotide sequence ID" value="NZ_FLOB01000008.1"/>
</dbReference>
<keyword evidence="4" id="KW-0012">Acyltransferase</keyword>
<accession>A0A1A8TMC2</accession>
<proteinExistence type="predicted"/>
<keyword evidence="5" id="KW-1185">Reference proteome</keyword>
<evidence type="ECO:0000313" key="5">
    <source>
        <dbReference type="Proteomes" id="UP000092544"/>
    </source>
</evidence>
<organism evidence="4 5">
    <name type="scientific">Marinomonas spartinae</name>
    <dbReference type="NCBI Taxonomy" id="1792290"/>
    <lineage>
        <taxon>Bacteria</taxon>
        <taxon>Pseudomonadati</taxon>
        <taxon>Pseudomonadota</taxon>
        <taxon>Gammaproteobacteria</taxon>
        <taxon>Oceanospirillales</taxon>
        <taxon>Oceanospirillaceae</taxon>
        <taxon>Marinomonas</taxon>
    </lineage>
</organism>
<evidence type="ECO:0000256" key="1">
    <source>
        <dbReference type="ARBA" id="ARBA00022450"/>
    </source>
</evidence>
<protein>
    <submittedName>
        <fullName evidence="4">Polyketide synthase PksN</fullName>
        <ecNumber evidence="4">2.3.1.-</ecNumber>
    </submittedName>
</protein>
<feature type="domain" description="Carrier" evidence="3">
    <location>
        <begin position="7"/>
        <end position="82"/>
    </location>
</feature>
<dbReference type="SUPFAM" id="SSF47336">
    <property type="entry name" value="ACP-like"/>
    <property type="match status" value="1"/>
</dbReference>
<gene>
    <name evidence="4" type="primary">pksN</name>
    <name evidence="4" type="ORF">MSP8886_03189</name>
</gene>
<sequence>MQNTSLLTQLDIENKVSSIWKTTLGSKKISANESFFEAGGNSLLMTKVHRELKKQFNMPITIVELFQYPTIESLSHNIYKKYSKVMTK</sequence>
<dbReference type="EC" id="2.3.1.-" evidence="4"/>
<dbReference type="GO" id="GO:0016746">
    <property type="term" value="F:acyltransferase activity"/>
    <property type="evidence" value="ECO:0007669"/>
    <property type="project" value="UniProtKB-KW"/>
</dbReference>
<dbReference type="PANTHER" id="PTHR44845:SF6">
    <property type="entry name" value="BETA-ALANINE-ACTIVATING ENZYME"/>
    <property type="match status" value="1"/>
</dbReference>
<dbReference type="Pfam" id="PF00550">
    <property type="entry name" value="PP-binding"/>
    <property type="match status" value="1"/>
</dbReference>
<dbReference type="STRING" id="1792290.MSP8886_03189"/>
<keyword evidence="4" id="KW-0808">Transferase</keyword>
<evidence type="ECO:0000313" key="4">
    <source>
        <dbReference type="EMBL" id="SBS34858.1"/>
    </source>
</evidence>